<dbReference type="AlphaFoldDB" id="A0AAV8DFZ3"/>
<evidence type="ECO:0000313" key="2">
    <source>
        <dbReference type="EMBL" id="KAJ4766904.1"/>
    </source>
</evidence>
<organism evidence="2 3">
    <name type="scientific">Rhynchospora pubera</name>
    <dbReference type="NCBI Taxonomy" id="906938"/>
    <lineage>
        <taxon>Eukaryota</taxon>
        <taxon>Viridiplantae</taxon>
        <taxon>Streptophyta</taxon>
        <taxon>Embryophyta</taxon>
        <taxon>Tracheophyta</taxon>
        <taxon>Spermatophyta</taxon>
        <taxon>Magnoliopsida</taxon>
        <taxon>Liliopsida</taxon>
        <taxon>Poales</taxon>
        <taxon>Cyperaceae</taxon>
        <taxon>Cyperoideae</taxon>
        <taxon>Rhynchosporeae</taxon>
        <taxon>Rhynchospora</taxon>
    </lineage>
</organism>
<accession>A0AAV8DFZ3</accession>
<dbReference type="PANTHER" id="PTHR31896:SF64">
    <property type="entry name" value="TRICHOTHECENE 3-O-ACETYLTRANSFERASE"/>
    <property type="match status" value="1"/>
</dbReference>
<dbReference type="InterPro" id="IPR051283">
    <property type="entry name" value="Sec_Metabolite_Acyltrans"/>
</dbReference>
<dbReference type="InterPro" id="IPR023213">
    <property type="entry name" value="CAT-like_dom_sf"/>
</dbReference>
<dbReference type="EMBL" id="JAMFTS010000004">
    <property type="protein sequence ID" value="KAJ4766904.1"/>
    <property type="molecule type" value="Genomic_DNA"/>
</dbReference>
<evidence type="ECO:0000313" key="3">
    <source>
        <dbReference type="Proteomes" id="UP001140206"/>
    </source>
</evidence>
<evidence type="ECO:0000256" key="1">
    <source>
        <dbReference type="ARBA" id="ARBA00022679"/>
    </source>
</evidence>
<gene>
    <name evidence="2" type="ORF">LUZ62_077279</name>
</gene>
<comment type="caution">
    <text evidence="2">The sequence shown here is derived from an EMBL/GenBank/DDBJ whole genome shotgun (WGS) entry which is preliminary data.</text>
</comment>
<dbReference type="SUPFAM" id="SSF52777">
    <property type="entry name" value="CoA-dependent acyltransferases"/>
    <property type="match status" value="1"/>
</dbReference>
<keyword evidence="3" id="KW-1185">Reference proteome</keyword>
<sequence>MAPEMASSPIDSSSSPLVTILSKRTILPDSPSAMPDLKLSVSDLPMLSCHYIQKGLFFPKPNIPMSSLVSLLVSSLSRALTIIPAFAGRFTTYPDGRIFISCNDAGVDFYHATAPRLSLASLLPPSSDVPKPINNLFPMDRTISYQGHFHPLAAFQLTELGDGAIFIGCAVSHALVDGTSFWHFFNTWAELCRGGSPKLPDFRRNYFGNSKAVLQFASSAGPEVTFPVDAPVRERIFHFSADAVRLLKSKANRYQNSAKLSLIPSQEAEICGKQIHDLRTNTKGSEISSFQSLCALIWQAVTRARKWLPSNYMTTFRMAVNCRHRIEPRVSPMYFGNAIQSTPTRAKVDEVTSKDLRWVAGLLHASVLAHGDEAIRQVITDWEAAPKCFPLGNPDGTVINMGSSNRFPMYEGNDFGWGRPLAVRSGKANKFDGKMSAFPGREGDGSVDIEMCLAPETMAALLLDEEFMGFVSDY</sequence>
<dbReference type="Proteomes" id="UP001140206">
    <property type="component" value="Chromosome 4"/>
</dbReference>
<dbReference type="Pfam" id="PF02458">
    <property type="entry name" value="Transferase"/>
    <property type="match status" value="1"/>
</dbReference>
<reference evidence="2" key="1">
    <citation type="submission" date="2022-08" db="EMBL/GenBank/DDBJ databases">
        <authorList>
            <person name="Marques A."/>
        </authorList>
    </citation>
    <scope>NUCLEOTIDE SEQUENCE</scope>
    <source>
        <strain evidence="2">RhyPub2mFocal</strain>
        <tissue evidence="2">Leaves</tissue>
    </source>
</reference>
<keyword evidence="1" id="KW-0808">Transferase</keyword>
<dbReference type="GO" id="GO:0016740">
    <property type="term" value="F:transferase activity"/>
    <property type="evidence" value="ECO:0007669"/>
    <property type="project" value="UniProtKB-KW"/>
</dbReference>
<dbReference type="PANTHER" id="PTHR31896">
    <property type="entry name" value="FAMILY REGULATORY PROTEIN, PUTATIVE (AFU_ORTHOLOGUE AFUA_3G14730)-RELATED"/>
    <property type="match status" value="1"/>
</dbReference>
<proteinExistence type="predicted"/>
<dbReference type="Gene3D" id="3.30.559.10">
    <property type="entry name" value="Chloramphenicol acetyltransferase-like domain"/>
    <property type="match status" value="2"/>
</dbReference>
<protein>
    <submittedName>
        <fullName evidence="2">HXXXD-type acyl-transferase family protein</fullName>
    </submittedName>
</protein>
<name>A0AAV8DFZ3_9POAL</name>